<evidence type="ECO:0000313" key="4">
    <source>
        <dbReference type="EMBL" id="MPM08340.1"/>
    </source>
</evidence>
<dbReference type="Pfam" id="PF03323">
    <property type="entry name" value="GerA"/>
    <property type="match status" value="1"/>
</dbReference>
<dbReference type="GO" id="GO:0016020">
    <property type="term" value="C:membrane"/>
    <property type="evidence" value="ECO:0007669"/>
    <property type="project" value="InterPro"/>
</dbReference>
<feature type="transmembrane region" description="Helical" evidence="3">
    <location>
        <begin position="319"/>
        <end position="341"/>
    </location>
</feature>
<comment type="caution">
    <text evidence="4">The sequence shown here is derived from an EMBL/GenBank/DDBJ whole genome shotgun (WGS) entry which is preliminary data.</text>
</comment>
<dbReference type="PIRSF" id="PIRSF005690">
    <property type="entry name" value="GerBA"/>
    <property type="match status" value="1"/>
</dbReference>
<feature type="compositionally biased region" description="Basic and acidic residues" evidence="2">
    <location>
        <begin position="506"/>
        <end position="515"/>
    </location>
</feature>
<feature type="region of interest" description="Disordered" evidence="2">
    <location>
        <begin position="505"/>
        <end position="531"/>
    </location>
</feature>
<organism evidence="4">
    <name type="scientific">bioreactor metagenome</name>
    <dbReference type="NCBI Taxonomy" id="1076179"/>
    <lineage>
        <taxon>unclassified sequences</taxon>
        <taxon>metagenomes</taxon>
        <taxon>ecological metagenomes</taxon>
    </lineage>
</organism>
<dbReference type="InterPro" id="IPR004995">
    <property type="entry name" value="Spore_Ger"/>
</dbReference>
<keyword evidence="3" id="KW-0812">Transmembrane</keyword>
<evidence type="ECO:0000256" key="2">
    <source>
        <dbReference type="SAM" id="MobiDB-lite"/>
    </source>
</evidence>
<proteinExistence type="predicted"/>
<evidence type="ECO:0000256" key="1">
    <source>
        <dbReference type="ARBA" id="ARBA00023136"/>
    </source>
</evidence>
<keyword evidence="3" id="KW-1133">Transmembrane helix</keyword>
<evidence type="ECO:0000256" key="3">
    <source>
        <dbReference type="SAM" id="Phobius"/>
    </source>
</evidence>
<sequence>MLGFIKKKLRFWQLKSSLEKEEAVGEQEALSEFTASLDDNLRAINQILKQSSDIVLRRFTFGQEKKTEAALLFIDGMVDKILVHENVLKPLMIGADFLKEDPAGGCAAYLKSSLLFVGDIKETASAHDGVESVLSGDTLLLLDGSSQALIISLRGWETRNVDEPKTETVVRGPREGFTETLRINTALLRRKIKSPNFVMETLRLGERTNTDVCIVYIDGLTDPKLIEEIRQRLKRIHTDAILESGYIEQFIEDAPFSIFSTVGNNEKPDKTAAKILEGRAAILVDGTPFVLTVPNLFIESFQTTEDYYSRPVFASAIRLLRYLSYLISILAPAMYVALTTFHQELIPTPLLLTMAAAHEGVPFPAVLEAALMVTAFEILREAGVRLPRSVGQAVSIVGALVIGEAAVSAGLIGAPMVIVVAITAVSSFVVTPQLDSGAVLRLIFLLLAGFMGGYGIAMGLFAVIIHLASLRSFGTPYLSSLAPFNAHDMKDTLIRAPLWKMRRRPKDVATRDEVRQSGSLMPAPPPAEPNN</sequence>
<gene>
    <name evidence="4" type="primary">gerBA_11</name>
    <name evidence="4" type="ORF">SDC9_54652</name>
</gene>
<reference evidence="4" key="1">
    <citation type="submission" date="2019-08" db="EMBL/GenBank/DDBJ databases">
        <authorList>
            <person name="Kucharzyk K."/>
            <person name="Murdoch R.W."/>
            <person name="Higgins S."/>
            <person name="Loffler F."/>
        </authorList>
    </citation>
    <scope>NUCLEOTIDE SEQUENCE</scope>
</reference>
<name>A0A644WWR4_9ZZZZ</name>
<dbReference type="PANTHER" id="PTHR22550:SF5">
    <property type="entry name" value="LEUCINE ZIPPER PROTEIN 4"/>
    <property type="match status" value="1"/>
</dbReference>
<keyword evidence="1 3" id="KW-0472">Membrane</keyword>
<dbReference type="AlphaFoldDB" id="A0A644WWR4"/>
<dbReference type="EMBL" id="VSSQ01001439">
    <property type="protein sequence ID" value="MPM08340.1"/>
    <property type="molecule type" value="Genomic_DNA"/>
</dbReference>
<feature type="compositionally biased region" description="Pro residues" evidence="2">
    <location>
        <begin position="522"/>
        <end position="531"/>
    </location>
</feature>
<dbReference type="GO" id="GO:0009847">
    <property type="term" value="P:spore germination"/>
    <property type="evidence" value="ECO:0007669"/>
    <property type="project" value="InterPro"/>
</dbReference>
<accession>A0A644WWR4</accession>
<feature type="transmembrane region" description="Helical" evidence="3">
    <location>
        <begin position="442"/>
        <end position="468"/>
    </location>
</feature>
<feature type="transmembrane region" description="Helical" evidence="3">
    <location>
        <begin position="400"/>
        <end position="430"/>
    </location>
</feature>
<dbReference type="InterPro" id="IPR050768">
    <property type="entry name" value="UPF0353/GerABKA_families"/>
</dbReference>
<protein>
    <submittedName>
        <fullName evidence="4">Spore germination protein B1</fullName>
    </submittedName>
</protein>
<dbReference type="PANTHER" id="PTHR22550">
    <property type="entry name" value="SPORE GERMINATION PROTEIN"/>
    <property type="match status" value="1"/>
</dbReference>